<comment type="catalytic activity">
    <reaction evidence="6">
        <text>[protein]-dithiol + NAD(+) = [protein]-disulfide + NADH + H(+)</text>
        <dbReference type="Rhea" id="RHEA:18749"/>
        <dbReference type="Rhea" id="RHEA-COMP:10593"/>
        <dbReference type="Rhea" id="RHEA-COMP:10594"/>
        <dbReference type="ChEBI" id="CHEBI:15378"/>
        <dbReference type="ChEBI" id="CHEBI:29950"/>
        <dbReference type="ChEBI" id="CHEBI:50058"/>
        <dbReference type="ChEBI" id="CHEBI:57540"/>
        <dbReference type="ChEBI" id="CHEBI:57945"/>
        <dbReference type="EC" id="1.8.1.8"/>
    </reaction>
</comment>
<keyword evidence="10" id="KW-1185">Reference proteome</keyword>
<name>A0A9N7N032_STRHE</name>
<dbReference type="PROSITE" id="PS51352">
    <property type="entry name" value="THIOREDOXIN_2"/>
    <property type="match status" value="2"/>
</dbReference>
<feature type="domain" description="Thioredoxin" evidence="8">
    <location>
        <begin position="329"/>
        <end position="489"/>
    </location>
</feature>
<dbReference type="InterPro" id="IPR017937">
    <property type="entry name" value="Thioredoxin_CS"/>
</dbReference>
<dbReference type="InterPro" id="IPR012336">
    <property type="entry name" value="Thioredoxin-like_fold"/>
</dbReference>
<dbReference type="SUPFAM" id="SSF50129">
    <property type="entry name" value="GroES-like"/>
    <property type="match status" value="1"/>
</dbReference>
<keyword evidence="2" id="KW-0677">Repeat</keyword>
<evidence type="ECO:0000256" key="1">
    <source>
        <dbReference type="ARBA" id="ARBA00012612"/>
    </source>
</evidence>
<evidence type="ECO:0000256" key="7">
    <source>
        <dbReference type="ARBA" id="ARBA00047804"/>
    </source>
</evidence>
<dbReference type="Gene3D" id="3.40.50.720">
    <property type="entry name" value="NAD(P)-binding Rossmann-like Domain"/>
    <property type="match status" value="1"/>
</dbReference>
<dbReference type="Proteomes" id="UP001153555">
    <property type="component" value="Unassembled WGS sequence"/>
</dbReference>
<evidence type="ECO:0000256" key="2">
    <source>
        <dbReference type="ARBA" id="ARBA00022737"/>
    </source>
</evidence>
<keyword evidence="3" id="KW-0560">Oxidoreductase</keyword>
<dbReference type="Pfam" id="PF13905">
    <property type="entry name" value="Thioredoxin_8"/>
    <property type="match status" value="3"/>
</dbReference>
<accession>A0A9N7N032</accession>
<feature type="domain" description="Thioredoxin" evidence="8">
    <location>
        <begin position="21"/>
        <end position="154"/>
    </location>
</feature>
<dbReference type="InterPro" id="IPR052259">
    <property type="entry name" value="Nucleoredoxin-like"/>
</dbReference>
<dbReference type="PANTHER" id="PTHR13871:SF104">
    <property type="entry name" value="NUCLEOREDOXIN 1 ISOFORM X1-RELATED"/>
    <property type="match status" value="1"/>
</dbReference>
<dbReference type="PROSITE" id="PS00194">
    <property type="entry name" value="THIOREDOXIN_1"/>
    <property type="match status" value="1"/>
</dbReference>
<comment type="caution">
    <text evidence="9">The sequence shown here is derived from an EMBL/GenBank/DDBJ whole genome shotgun (WGS) entry which is preliminary data.</text>
</comment>
<evidence type="ECO:0000256" key="5">
    <source>
        <dbReference type="ARBA" id="ARBA00025782"/>
    </source>
</evidence>
<dbReference type="Pfam" id="PF03107">
    <property type="entry name" value="C1_2"/>
    <property type="match status" value="1"/>
</dbReference>
<dbReference type="GO" id="GO:0004791">
    <property type="term" value="F:thioredoxin-disulfide reductase (NADPH) activity"/>
    <property type="evidence" value="ECO:0007669"/>
    <property type="project" value="InterPro"/>
</dbReference>
<dbReference type="AlphaFoldDB" id="A0A9N7N032"/>
<comment type="similarity">
    <text evidence="5">Belongs to the nucleoredoxin family.</text>
</comment>
<dbReference type="InterPro" id="IPR045870">
    <property type="entry name" value="TryX_NRX_thioredoxin_dom"/>
</dbReference>
<evidence type="ECO:0000259" key="8">
    <source>
        <dbReference type="PROSITE" id="PS51352"/>
    </source>
</evidence>
<dbReference type="SUPFAM" id="SSF52833">
    <property type="entry name" value="Thioredoxin-like"/>
    <property type="match status" value="3"/>
</dbReference>
<keyword evidence="4" id="KW-0520">NAD</keyword>
<evidence type="ECO:0000256" key="6">
    <source>
        <dbReference type="ARBA" id="ARBA00047388"/>
    </source>
</evidence>
<proteinExistence type="inferred from homology"/>
<comment type="catalytic activity">
    <reaction evidence="7">
        <text>[protein]-dithiol + NADP(+) = [protein]-disulfide + NADPH + H(+)</text>
        <dbReference type="Rhea" id="RHEA:18753"/>
        <dbReference type="Rhea" id="RHEA-COMP:10593"/>
        <dbReference type="Rhea" id="RHEA-COMP:10594"/>
        <dbReference type="ChEBI" id="CHEBI:15378"/>
        <dbReference type="ChEBI" id="CHEBI:29950"/>
        <dbReference type="ChEBI" id="CHEBI:50058"/>
        <dbReference type="ChEBI" id="CHEBI:57783"/>
        <dbReference type="ChEBI" id="CHEBI:58349"/>
        <dbReference type="EC" id="1.8.1.8"/>
    </reaction>
</comment>
<dbReference type="InterPro" id="IPR036249">
    <property type="entry name" value="Thioredoxin-like_sf"/>
</dbReference>
<dbReference type="Gene3D" id="3.40.30.10">
    <property type="entry name" value="Glutaredoxin"/>
    <property type="match status" value="3"/>
</dbReference>
<evidence type="ECO:0000313" key="9">
    <source>
        <dbReference type="EMBL" id="CAA0818283.1"/>
    </source>
</evidence>
<dbReference type="InterPro" id="IPR013766">
    <property type="entry name" value="Thioredoxin_domain"/>
</dbReference>
<gene>
    <name evidence="9" type="ORF">SHERM_01146</name>
</gene>
<organism evidence="9 10">
    <name type="scientific">Striga hermonthica</name>
    <name type="common">Purple witchweed</name>
    <name type="synonym">Buchnera hermonthica</name>
    <dbReference type="NCBI Taxonomy" id="68872"/>
    <lineage>
        <taxon>Eukaryota</taxon>
        <taxon>Viridiplantae</taxon>
        <taxon>Streptophyta</taxon>
        <taxon>Embryophyta</taxon>
        <taxon>Tracheophyta</taxon>
        <taxon>Spermatophyta</taxon>
        <taxon>Magnoliopsida</taxon>
        <taxon>eudicotyledons</taxon>
        <taxon>Gunneridae</taxon>
        <taxon>Pentapetalae</taxon>
        <taxon>asterids</taxon>
        <taxon>lamiids</taxon>
        <taxon>Lamiales</taxon>
        <taxon>Orobanchaceae</taxon>
        <taxon>Buchnereae</taxon>
        <taxon>Striga</taxon>
    </lineage>
</organism>
<dbReference type="EC" id="1.8.1.8" evidence="1"/>
<dbReference type="OrthoDB" id="409136at2759"/>
<dbReference type="InterPro" id="IPR011032">
    <property type="entry name" value="GroES-like_sf"/>
</dbReference>
<reference evidence="9" key="1">
    <citation type="submission" date="2019-12" db="EMBL/GenBank/DDBJ databases">
        <authorList>
            <person name="Scholes J."/>
        </authorList>
    </citation>
    <scope>NUCLEOTIDE SEQUENCE</scope>
</reference>
<sequence length="673" mass="75416">MASPSNASVEVINEEAKYDLSSILRSADRDYLIRNNGDQVKINKLKGKTVGLYFSASWCGPCQGFTPNLVEAYNELKQADKFEVIFISANQDDESFNSYFSKMPWLAVPFSDTKTREKLDETFSVDGIPHLVFLDDSGKLLSEEGVRIIQEYGSEGYPFNSEKIEQLKLQEFEARKNQSLKSLLAYGSRDYVIKSDGEKVRIPELEGKTIGLYFILSTYKSCLSFNQKLVETYEGLKKVGENYEIVMVPLDNDEQSFMQLFNQLPWLSLPMNDKCRSKLVRHFELDELPTVVAIGPDGKTVHPNVADAIEEHGLKAFPFTPEKFAELEEIERVKMEAQTLESILVSGGLDFVIGKDGVKIPVSDLIGKTVLLYFSAHWCPPCRAFLPKLIQTYQDLMSNKSPLEIVFFSSDRDQASFDEYFSSMPWPAIPFGDPRKESLSRYFRVRGIPTLVAIGPDGKTVSTEARGLIMVHGSKAYPFTDERVKEIEQEYEKMAEEGGWPEKIEPGRGLHDHDLVLSKRLEFNCDGCGEEGRVWSYYCEECDFDLHPKCGAMEKKNGGGEAWTVPSYDVAGIVVKVGSNVKEFKEGDEVYGDIIKKAIAEPKQLGSLAEYTTAQEKLLAHKPKNLDFVPAAALPLALETAYEELEKYGFSKGKSLPFLGGAGGVGSFIIRCV</sequence>
<dbReference type="CDD" id="cd03009">
    <property type="entry name" value="TryX_like_TryX_NRX"/>
    <property type="match status" value="2"/>
</dbReference>
<dbReference type="EMBL" id="CACSLK010016925">
    <property type="protein sequence ID" value="CAA0818283.1"/>
    <property type="molecule type" value="Genomic_DNA"/>
</dbReference>
<dbReference type="PANTHER" id="PTHR13871">
    <property type="entry name" value="THIOREDOXIN"/>
    <property type="match status" value="1"/>
</dbReference>
<evidence type="ECO:0000256" key="3">
    <source>
        <dbReference type="ARBA" id="ARBA00023002"/>
    </source>
</evidence>
<protein>
    <recommendedName>
        <fullName evidence="1">protein-disulfide reductase</fullName>
        <ecNumber evidence="1">1.8.1.8</ecNumber>
    </recommendedName>
</protein>
<dbReference type="InterPro" id="IPR004146">
    <property type="entry name" value="DC1"/>
</dbReference>
<evidence type="ECO:0000256" key="4">
    <source>
        <dbReference type="ARBA" id="ARBA00023027"/>
    </source>
</evidence>
<evidence type="ECO:0000313" key="10">
    <source>
        <dbReference type="Proteomes" id="UP001153555"/>
    </source>
</evidence>
<dbReference type="Gene3D" id="3.90.180.10">
    <property type="entry name" value="Medium-chain alcohol dehydrogenases, catalytic domain"/>
    <property type="match status" value="1"/>
</dbReference>